<keyword evidence="3" id="KW-0964">Secreted</keyword>
<dbReference type="AlphaFoldDB" id="A0A2A4FTY6"/>
<dbReference type="RefSeq" id="WP_066969167.1">
    <property type="nucleotide sequence ID" value="NZ_CP023449.1"/>
</dbReference>
<evidence type="ECO:0000313" key="6">
    <source>
        <dbReference type="EMBL" id="PCE41190.1"/>
    </source>
</evidence>
<comment type="similarity">
    <text evidence="1 3">Belongs to the bacterial flagellin family.</text>
</comment>
<dbReference type="Gene3D" id="1.20.1330.10">
    <property type="entry name" value="f41 fragment of flagellin, N-terminal domain"/>
    <property type="match status" value="1"/>
</dbReference>
<comment type="function">
    <text evidence="3">Flagellin is the subunit protein which polymerizes to form the filaments of bacterial flagella.</text>
</comment>
<feature type="domain" description="Flagellin N-terminal" evidence="4">
    <location>
        <begin position="7"/>
        <end position="136"/>
    </location>
</feature>
<protein>
    <recommendedName>
        <fullName evidence="3">Flagellin</fullName>
    </recommendedName>
</protein>
<dbReference type="Proteomes" id="UP000218934">
    <property type="component" value="Unassembled WGS sequence"/>
</dbReference>
<dbReference type="PANTHER" id="PTHR42792:SF1">
    <property type="entry name" value="FLAGELLAR HOOK-ASSOCIATED PROTEIN 3"/>
    <property type="match status" value="1"/>
</dbReference>
<dbReference type="KEGG" id="rdi:CMV14_08650"/>
<dbReference type="InterPro" id="IPR001029">
    <property type="entry name" value="Flagellin_N"/>
</dbReference>
<dbReference type="OrthoDB" id="7389561at2"/>
<keyword evidence="6" id="KW-0282">Flagellum</keyword>
<dbReference type="Pfam" id="PF00669">
    <property type="entry name" value="Flagellin_N"/>
    <property type="match status" value="1"/>
</dbReference>
<feature type="domain" description="Flagellin C-terminal" evidence="5">
    <location>
        <begin position="203"/>
        <end position="283"/>
    </location>
</feature>
<evidence type="ECO:0000259" key="5">
    <source>
        <dbReference type="Pfam" id="PF00700"/>
    </source>
</evidence>
<comment type="subcellular location">
    <subcellularLocation>
        <location evidence="3">Secreted</location>
    </subcellularLocation>
    <subcellularLocation>
        <location evidence="3">Bacterial flagellum</location>
    </subcellularLocation>
</comment>
<dbReference type="EMBL" id="NWUF01000017">
    <property type="protein sequence ID" value="PCE41190.1"/>
    <property type="molecule type" value="Genomic_DNA"/>
</dbReference>
<comment type="caution">
    <text evidence="6">The sequence shown here is derived from an EMBL/GenBank/DDBJ whole genome shotgun (WGS) entry which is preliminary data.</text>
</comment>
<evidence type="ECO:0000256" key="2">
    <source>
        <dbReference type="ARBA" id="ARBA00023143"/>
    </source>
</evidence>
<proteinExistence type="inferred from homology"/>
<dbReference type="PANTHER" id="PTHR42792">
    <property type="entry name" value="FLAGELLIN"/>
    <property type="match status" value="1"/>
</dbReference>
<reference evidence="6 7" key="1">
    <citation type="submission" date="2017-09" db="EMBL/GenBank/DDBJ databases">
        <title>The Catabolism of 3,6-Dichlorosalicylic acid is Initiated by the Cytochrome P450 Monooxygenase DsmABC in Rhizorhabdus dicambivorans Ndbn-20.</title>
        <authorList>
            <person name="Na L."/>
        </authorList>
    </citation>
    <scope>NUCLEOTIDE SEQUENCE [LARGE SCALE GENOMIC DNA]</scope>
    <source>
        <strain evidence="6 7">Ndbn-20m</strain>
    </source>
</reference>
<dbReference type="GO" id="GO:0005198">
    <property type="term" value="F:structural molecule activity"/>
    <property type="evidence" value="ECO:0007669"/>
    <property type="project" value="UniProtKB-UniRule"/>
</dbReference>
<dbReference type="InterPro" id="IPR046358">
    <property type="entry name" value="Flagellin_C"/>
</dbReference>
<evidence type="ECO:0000256" key="1">
    <source>
        <dbReference type="ARBA" id="ARBA00005709"/>
    </source>
</evidence>
<keyword evidence="6" id="KW-0969">Cilium</keyword>
<name>A0A2A4FTY6_9SPHN</name>
<organism evidence="6 7">
    <name type="scientific">Rhizorhabdus dicambivorans</name>
    <dbReference type="NCBI Taxonomy" id="1850238"/>
    <lineage>
        <taxon>Bacteria</taxon>
        <taxon>Pseudomonadati</taxon>
        <taxon>Pseudomonadota</taxon>
        <taxon>Alphaproteobacteria</taxon>
        <taxon>Sphingomonadales</taxon>
        <taxon>Sphingomonadaceae</taxon>
        <taxon>Rhizorhabdus</taxon>
    </lineage>
</organism>
<accession>A0A2A4FTY6</accession>
<dbReference type="GO" id="GO:0005576">
    <property type="term" value="C:extracellular region"/>
    <property type="evidence" value="ECO:0007669"/>
    <property type="project" value="UniProtKB-SubCell"/>
</dbReference>
<evidence type="ECO:0000256" key="3">
    <source>
        <dbReference type="RuleBase" id="RU362073"/>
    </source>
</evidence>
<keyword evidence="6" id="KW-0966">Cell projection</keyword>
<keyword evidence="7" id="KW-1185">Reference proteome</keyword>
<sequence length="285" mass="30329">MITATRYNALAQINRQAKLGAEIARAQSEISTGKKVQKPSDDPIAAGRISELRRAQADQVVWSRNIETAKAVAAQVDTAQNNIGDIFNRVKELTLAGRSESVSPTDRAAIVQELSSLRVALANTATATTPTGQSLFPTDAPLQVSVSATVRLTATTQRSEMFEGISYGHGIDDLDYAIGAAIDAISTDDVATRRTVADAALSDIDRAITHVTNQRAAQGVRASQLDTAAETLIDASAQLSEERSSLEDTDVAAAIMKLNAKTLTLQAAQQAFAKVNSNTLFDFLR</sequence>
<gene>
    <name evidence="6" type="ORF">COO09_16055</name>
</gene>
<dbReference type="SUPFAM" id="SSF64518">
    <property type="entry name" value="Phase 1 flagellin"/>
    <property type="match status" value="1"/>
</dbReference>
<dbReference type="Pfam" id="PF00700">
    <property type="entry name" value="Flagellin_C"/>
    <property type="match status" value="1"/>
</dbReference>
<dbReference type="GO" id="GO:0009288">
    <property type="term" value="C:bacterial-type flagellum"/>
    <property type="evidence" value="ECO:0007669"/>
    <property type="project" value="UniProtKB-SubCell"/>
</dbReference>
<evidence type="ECO:0000313" key="7">
    <source>
        <dbReference type="Proteomes" id="UP000218934"/>
    </source>
</evidence>
<dbReference type="InterPro" id="IPR001492">
    <property type="entry name" value="Flagellin"/>
</dbReference>
<evidence type="ECO:0000259" key="4">
    <source>
        <dbReference type="Pfam" id="PF00669"/>
    </source>
</evidence>
<keyword evidence="2 3" id="KW-0975">Bacterial flagellum</keyword>